<name>A0AA36CKH4_9BILA</name>
<evidence type="ECO:0000256" key="1">
    <source>
        <dbReference type="SAM" id="Phobius"/>
    </source>
</evidence>
<proteinExistence type="predicted"/>
<dbReference type="EMBL" id="CATQJA010002102">
    <property type="protein sequence ID" value="CAJ0569715.1"/>
    <property type="molecule type" value="Genomic_DNA"/>
</dbReference>
<dbReference type="InterPro" id="IPR019428">
    <property type="entry name" value="7TM_GPCR_serpentine_rcpt_Str"/>
</dbReference>
<dbReference type="PANTHER" id="PTHR22943">
    <property type="entry name" value="7-TRANSMEMBRANE DOMAIN RECEPTOR C.ELEGANS"/>
    <property type="match status" value="1"/>
</dbReference>
<organism evidence="2 3">
    <name type="scientific">Mesorhabditis spiculigera</name>
    <dbReference type="NCBI Taxonomy" id="96644"/>
    <lineage>
        <taxon>Eukaryota</taxon>
        <taxon>Metazoa</taxon>
        <taxon>Ecdysozoa</taxon>
        <taxon>Nematoda</taxon>
        <taxon>Chromadorea</taxon>
        <taxon>Rhabditida</taxon>
        <taxon>Rhabditina</taxon>
        <taxon>Rhabditomorpha</taxon>
        <taxon>Rhabditoidea</taxon>
        <taxon>Rhabditidae</taxon>
        <taxon>Mesorhabditinae</taxon>
        <taxon>Mesorhabditis</taxon>
    </lineage>
</organism>
<dbReference type="Proteomes" id="UP001177023">
    <property type="component" value="Unassembled WGS sequence"/>
</dbReference>
<feature type="non-terminal residue" evidence="2">
    <location>
        <position position="1"/>
    </location>
</feature>
<sequence length="103" mass="11624">MIANQTGHLKVSTRVIVRSYIGMFVFCSMLSANWAIIIYCGWALNKALKSKGISNRTKTMQKELFRALIFQLIVPICCVFGPLGKSFWQNGPSRGHHQVEHPT</sequence>
<dbReference type="AlphaFoldDB" id="A0AA36CKH4"/>
<keyword evidence="1" id="KW-0472">Membrane</keyword>
<evidence type="ECO:0000313" key="2">
    <source>
        <dbReference type="EMBL" id="CAJ0569715.1"/>
    </source>
</evidence>
<dbReference type="Pfam" id="PF10326">
    <property type="entry name" value="7TM_GPCR_Str"/>
    <property type="match status" value="1"/>
</dbReference>
<evidence type="ECO:0000313" key="3">
    <source>
        <dbReference type="Proteomes" id="UP001177023"/>
    </source>
</evidence>
<keyword evidence="3" id="KW-1185">Reference proteome</keyword>
<protein>
    <submittedName>
        <fullName evidence="2">Uncharacterized protein</fullName>
    </submittedName>
</protein>
<feature type="transmembrane region" description="Helical" evidence="1">
    <location>
        <begin position="20"/>
        <end position="44"/>
    </location>
</feature>
<comment type="caution">
    <text evidence="2">The sequence shown here is derived from an EMBL/GenBank/DDBJ whole genome shotgun (WGS) entry which is preliminary data.</text>
</comment>
<reference evidence="2" key="1">
    <citation type="submission" date="2023-06" db="EMBL/GenBank/DDBJ databases">
        <authorList>
            <person name="Delattre M."/>
        </authorList>
    </citation>
    <scope>NUCLEOTIDE SEQUENCE</scope>
    <source>
        <strain evidence="2">AF72</strain>
    </source>
</reference>
<keyword evidence="1" id="KW-0812">Transmembrane</keyword>
<dbReference type="PANTHER" id="PTHR22943:SF248">
    <property type="entry name" value="SEVEN TM RECEPTOR"/>
    <property type="match status" value="1"/>
</dbReference>
<gene>
    <name evidence="2" type="ORF">MSPICULIGERA_LOCUS8182</name>
</gene>
<feature type="transmembrane region" description="Helical" evidence="1">
    <location>
        <begin position="64"/>
        <end position="83"/>
    </location>
</feature>
<keyword evidence="1" id="KW-1133">Transmembrane helix</keyword>
<accession>A0AA36CKH4</accession>